<comment type="caution">
    <text evidence="3">The sequence shown here is derived from an EMBL/GenBank/DDBJ whole genome shotgun (WGS) entry which is preliminary data.</text>
</comment>
<dbReference type="Pfam" id="PF12146">
    <property type="entry name" value="Hydrolase_4"/>
    <property type="match status" value="1"/>
</dbReference>
<feature type="transmembrane region" description="Helical" evidence="1">
    <location>
        <begin position="45"/>
        <end position="65"/>
    </location>
</feature>
<dbReference type="PANTHER" id="PTHR12277">
    <property type="entry name" value="ALPHA/BETA HYDROLASE DOMAIN-CONTAINING PROTEIN"/>
    <property type="match status" value="1"/>
</dbReference>
<dbReference type="AlphaFoldDB" id="A0AAE0SMA8"/>
<reference evidence="3" key="3">
    <citation type="submission" date="2023-05" db="EMBL/GenBank/DDBJ databases">
        <authorList>
            <person name="Smith C.H."/>
        </authorList>
    </citation>
    <scope>NUCLEOTIDE SEQUENCE</scope>
    <source>
        <strain evidence="3">CHS0354</strain>
        <tissue evidence="3">Mantle</tissue>
    </source>
</reference>
<organism evidence="3 4">
    <name type="scientific">Potamilus streckersoni</name>
    <dbReference type="NCBI Taxonomy" id="2493646"/>
    <lineage>
        <taxon>Eukaryota</taxon>
        <taxon>Metazoa</taxon>
        <taxon>Spiralia</taxon>
        <taxon>Lophotrochozoa</taxon>
        <taxon>Mollusca</taxon>
        <taxon>Bivalvia</taxon>
        <taxon>Autobranchia</taxon>
        <taxon>Heteroconchia</taxon>
        <taxon>Palaeoheterodonta</taxon>
        <taxon>Unionida</taxon>
        <taxon>Unionoidea</taxon>
        <taxon>Unionidae</taxon>
        <taxon>Ambleminae</taxon>
        <taxon>Lampsilini</taxon>
        <taxon>Potamilus</taxon>
    </lineage>
</organism>
<dbReference type="InterPro" id="IPR022742">
    <property type="entry name" value="Hydrolase_4"/>
</dbReference>
<proteinExistence type="predicted"/>
<dbReference type="GO" id="GO:0004622">
    <property type="term" value="F:phosphatidylcholine lysophospholipase activity"/>
    <property type="evidence" value="ECO:0007669"/>
    <property type="project" value="TreeGrafter"/>
</dbReference>
<dbReference type="SUPFAM" id="SSF53474">
    <property type="entry name" value="alpha/beta-Hydrolases"/>
    <property type="match status" value="1"/>
</dbReference>
<keyword evidence="1" id="KW-0812">Transmembrane</keyword>
<evidence type="ECO:0000313" key="4">
    <source>
        <dbReference type="Proteomes" id="UP001195483"/>
    </source>
</evidence>
<keyword evidence="1" id="KW-0472">Membrane</keyword>
<dbReference type="PANTHER" id="PTHR12277:SF194">
    <property type="entry name" value="FI04476P"/>
    <property type="match status" value="1"/>
</dbReference>
<dbReference type="GO" id="GO:0052651">
    <property type="term" value="P:monoacylglycerol catabolic process"/>
    <property type="evidence" value="ECO:0007669"/>
    <property type="project" value="TreeGrafter"/>
</dbReference>
<evidence type="ECO:0000259" key="2">
    <source>
        <dbReference type="Pfam" id="PF12146"/>
    </source>
</evidence>
<feature type="domain" description="Serine aminopeptidase S33" evidence="2">
    <location>
        <begin position="140"/>
        <end position="274"/>
    </location>
</feature>
<dbReference type="Gene3D" id="3.40.50.1820">
    <property type="entry name" value="alpha/beta hydrolase"/>
    <property type="match status" value="1"/>
</dbReference>
<protein>
    <recommendedName>
        <fullName evidence="2">Serine aminopeptidase S33 domain-containing protein</fullName>
    </recommendedName>
</protein>
<sequence>MKLRRGEKIKTEPVEQQANATKYANDSVKEKDSCKRYNNMCTSTCLAKLVGLFLFILYVFIPVLIKTNPWIFVKIVFLNHVTWPPFVNFSQPNHFGLNATRNFYLHPDEDSKLGIWHVLPTTLSVSPPLIESHYEDLLSKNKAIMIYFHGNSGSRAGRHRVHLYKVLANLEFHVLAVDYRGYGDSSPLGYPTEDGVVNDARFVYNYVRERSGNSPVFIWGHSLGTGITTRVAKELCSEGDPPAGVILESPFNNIKEAALGHWMAWPFKYYPWLEWALIDSISANNIYFTSDQSIRYVTVPLLIMHAEDDWVIPIELGTKLYEAALSSRTDKTGPVKFVTFNSTRGYGHKHIHMAPELPAILREFVQHCLQRSSKE</sequence>
<keyword evidence="1" id="KW-1133">Transmembrane helix</keyword>
<accession>A0AAE0SMA8</accession>
<keyword evidence="4" id="KW-1185">Reference proteome</keyword>
<reference evidence="3" key="2">
    <citation type="journal article" date="2021" name="Genome Biol. Evol.">
        <title>Developing a high-quality reference genome for a parasitic bivalve with doubly uniparental inheritance (Bivalvia: Unionida).</title>
        <authorList>
            <person name="Smith C.H."/>
        </authorList>
    </citation>
    <scope>NUCLEOTIDE SEQUENCE</scope>
    <source>
        <strain evidence="3">CHS0354</strain>
        <tissue evidence="3">Mantle</tissue>
    </source>
</reference>
<dbReference type="GO" id="GO:0047372">
    <property type="term" value="F:monoacylglycerol lipase activity"/>
    <property type="evidence" value="ECO:0007669"/>
    <property type="project" value="TreeGrafter"/>
</dbReference>
<dbReference type="GO" id="GO:0006660">
    <property type="term" value="P:phosphatidylserine catabolic process"/>
    <property type="evidence" value="ECO:0007669"/>
    <property type="project" value="TreeGrafter"/>
</dbReference>
<dbReference type="Proteomes" id="UP001195483">
    <property type="component" value="Unassembled WGS sequence"/>
</dbReference>
<dbReference type="InterPro" id="IPR029058">
    <property type="entry name" value="AB_hydrolase_fold"/>
</dbReference>
<gene>
    <name evidence="3" type="ORF">CHS0354_024270</name>
</gene>
<name>A0AAE0SMA8_9BIVA</name>
<dbReference type="EMBL" id="JAEAOA010001436">
    <property type="protein sequence ID" value="KAK3594334.1"/>
    <property type="molecule type" value="Genomic_DNA"/>
</dbReference>
<dbReference type="GO" id="GO:0005789">
    <property type="term" value="C:endoplasmic reticulum membrane"/>
    <property type="evidence" value="ECO:0007669"/>
    <property type="project" value="TreeGrafter"/>
</dbReference>
<evidence type="ECO:0000256" key="1">
    <source>
        <dbReference type="SAM" id="Phobius"/>
    </source>
</evidence>
<evidence type="ECO:0000313" key="3">
    <source>
        <dbReference type="EMBL" id="KAK3594334.1"/>
    </source>
</evidence>
<reference evidence="3" key="1">
    <citation type="journal article" date="2021" name="Genome Biol. Evol.">
        <title>A High-Quality Reference Genome for a Parasitic Bivalve with Doubly Uniparental Inheritance (Bivalvia: Unionida).</title>
        <authorList>
            <person name="Smith C.H."/>
        </authorList>
    </citation>
    <scope>NUCLEOTIDE SEQUENCE</scope>
    <source>
        <strain evidence="3">CHS0354</strain>
    </source>
</reference>